<protein>
    <submittedName>
        <fullName evidence="1">Uncharacterized protein</fullName>
    </submittedName>
</protein>
<name>A0ABT5VEA0_9BACI</name>
<dbReference type="EMBL" id="JAOTPO010000005">
    <property type="protein sequence ID" value="MDE5413461.1"/>
    <property type="molecule type" value="Genomic_DNA"/>
</dbReference>
<reference evidence="1" key="1">
    <citation type="submission" date="2024-05" db="EMBL/GenBank/DDBJ databases">
        <title>Alkalihalobacillus sp. strain MEB203 novel alkaliphilic bacterium from Lonar Lake, India.</title>
        <authorList>
            <person name="Joshi A."/>
            <person name="Thite S."/>
            <person name="Mengade P."/>
        </authorList>
    </citation>
    <scope>NUCLEOTIDE SEQUENCE</scope>
    <source>
        <strain evidence="1">MEB 203</strain>
    </source>
</reference>
<proteinExistence type="predicted"/>
<dbReference type="Proteomes" id="UP001148125">
    <property type="component" value="Unassembled WGS sequence"/>
</dbReference>
<keyword evidence="2" id="KW-1185">Reference proteome</keyword>
<dbReference type="RefSeq" id="WP_275118089.1">
    <property type="nucleotide sequence ID" value="NZ_JAOTPO010000005.1"/>
</dbReference>
<gene>
    <name evidence="1" type="ORF">N7Z68_08685</name>
</gene>
<evidence type="ECO:0000313" key="1">
    <source>
        <dbReference type="EMBL" id="MDE5413461.1"/>
    </source>
</evidence>
<evidence type="ECO:0000313" key="2">
    <source>
        <dbReference type="Proteomes" id="UP001148125"/>
    </source>
</evidence>
<organism evidence="1 2">
    <name type="scientific">Alkalihalobacterium chitinilyticum</name>
    <dbReference type="NCBI Taxonomy" id="2980103"/>
    <lineage>
        <taxon>Bacteria</taxon>
        <taxon>Bacillati</taxon>
        <taxon>Bacillota</taxon>
        <taxon>Bacilli</taxon>
        <taxon>Bacillales</taxon>
        <taxon>Bacillaceae</taxon>
        <taxon>Alkalihalobacterium</taxon>
    </lineage>
</organism>
<accession>A0ABT5VEA0</accession>
<comment type="caution">
    <text evidence="1">The sequence shown here is derived from an EMBL/GenBank/DDBJ whole genome shotgun (WGS) entry which is preliminary data.</text>
</comment>
<sequence length="55" mass="6677">MNNEEFLTDEELKQIEQLTDRMVNHATEEEIKRCITEITMIKERARLRQLQITDK</sequence>